<dbReference type="OMA" id="RIFEEDW"/>
<evidence type="ECO:0000259" key="6">
    <source>
        <dbReference type="PROSITE" id="PS50014"/>
    </source>
</evidence>
<dbReference type="CDD" id="cd05506">
    <property type="entry name" value="Bromo_plant1"/>
    <property type="match status" value="1"/>
</dbReference>
<dbReference type="PROSITE" id="PS50014">
    <property type="entry name" value="BROMODOMAIN_2"/>
    <property type="match status" value="1"/>
</dbReference>
<feature type="region of interest" description="Disordered" evidence="5">
    <location>
        <begin position="289"/>
        <end position="343"/>
    </location>
</feature>
<evidence type="ECO:0000256" key="3">
    <source>
        <dbReference type="ARBA" id="ARBA00023163"/>
    </source>
</evidence>
<feature type="compositionally biased region" description="Acidic residues" evidence="5">
    <location>
        <begin position="442"/>
        <end position="452"/>
    </location>
</feature>
<evidence type="ECO:0000256" key="4">
    <source>
        <dbReference type="PROSITE-ProRule" id="PRU00035"/>
    </source>
</evidence>
<feature type="domain" description="Bromo" evidence="6">
    <location>
        <begin position="169"/>
        <end position="241"/>
    </location>
</feature>
<feature type="compositionally biased region" description="Basic and acidic residues" evidence="5">
    <location>
        <begin position="60"/>
        <end position="70"/>
    </location>
</feature>
<dbReference type="InterPro" id="IPR036427">
    <property type="entry name" value="Bromodomain-like_sf"/>
</dbReference>
<dbReference type="InterPro" id="IPR038336">
    <property type="entry name" value="NET_sf"/>
</dbReference>
<dbReference type="Gene3D" id="1.20.920.10">
    <property type="entry name" value="Bromodomain-like"/>
    <property type="match status" value="1"/>
</dbReference>
<feature type="compositionally biased region" description="Basic and acidic residues" evidence="5">
    <location>
        <begin position="144"/>
        <end position="155"/>
    </location>
</feature>
<reference evidence="8" key="1">
    <citation type="submission" date="2021-08" db="EMBL/GenBank/DDBJ databases">
        <title>WGS assembly of Ceratopteris richardii.</title>
        <authorList>
            <person name="Marchant D.B."/>
            <person name="Chen G."/>
            <person name="Jenkins J."/>
            <person name="Shu S."/>
            <person name="Leebens-Mack J."/>
            <person name="Grimwood J."/>
            <person name="Schmutz J."/>
            <person name="Soltis P."/>
            <person name="Soltis D."/>
            <person name="Chen Z.-H."/>
        </authorList>
    </citation>
    <scope>NUCLEOTIDE SEQUENCE</scope>
    <source>
        <strain evidence="8">Whitten #5841</strain>
        <tissue evidence="8">Leaf</tissue>
    </source>
</reference>
<dbReference type="InterPro" id="IPR001487">
    <property type="entry name" value="Bromodomain"/>
</dbReference>
<keyword evidence="3" id="KW-0804">Transcription</keyword>
<feature type="region of interest" description="Disordered" evidence="5">
    <location>
        <begin position="433"/>
        <end position="500"/>
    </location>
</feature>
<dbReference type="Pfam" id="PF17035">
    <property type="entry name" value="BET"/>
    <property type="match status" value="1"/>
</dbReference>
<feature type="compositionally biased region" description="Polar residues" evidence="5">
    <location>
        <begin position="292"/>
        <end position="304"/>
    </location>
</feature>
<feature type="compositionally biased region" description="Polar residues" evidence="5">
    <location>
        <begin position="20"/>
        <end position="29"/>
    </location>
</feature>
<keyword evidence="2 4" id="KW-0103">Bromodomain</keyword>
<dbReference type="InterPro" id="IPR037377">
    <property type="entry name" value="GTE_bromo"/>
</dbReference>
<dbReference type="PANTHER" id="PTHR45926">
    <property type="entry name" value="OSJNBA0053K19.4 PROTEIN"/>
    <property type="match status" value="1"/>
</dbReference>
<feature type="compositionally biased region" description="Low complexity" evidence="5">
    <location>
        <begin position="471"/>
        <end position="494"/>
    </location>
</feature>
<evidence type="ECO:0000259" key="7">
    <source>
        <dbReference type="PROSITE" id="PS51525"/>
    </source>
</evidence>
<comment type="caution">
    <text evidence="8">The sequence shown here is derived from an EMBL/GenBank/DDBJ whole genome shotgun (WGS) entry which is preliminary data.</text>
</comment>
<evidence type="ECO:0000313" key="8">
    <source>
        <dbReference type="EMBL" id="KAH7416515.1"/>
    </source>
</evidence>
<feature type="compositionally biased region" description="Polar residues" evidence="5">
    <location>
        <begin position="99"/>
        <end position="118"/>
    </location>
</feature>
<dbReference type="SMART" id="SM00297">
    <property type="entry name" value="BROMO"/>
    <property type="match status" value="1"/>
</dbReference>
<name>A0A8T2TEA8_CERRI</name>
<feature type="domain" description="NET" evidence="7">
    <location>
        <begin position="334"/>
        <end position="415"/>
    </location>
</feature>
<dbReference type="PROSITE" id="PS51525">
    <property type="entry name" value="NET"/>
    <property type="match status" value="1"/>
</dbReference>
<organism evidence="8 9">
    <name type="scientific">Ceratopteris richardii</name>
    <name type="common">Triangle waterfern</name>
    <dbReference type="NCBI Taxonomy" id="49495"/>
    <lineage>
        <taxon>Eukaryota</taxon>
        <taxon>Viridiplantae</taxon>
        <taxon>Streptophyta</taxon>
        <taxon>Embryophyta</taxon>
        <taxon>Tracheophyta</taxon>
        <taxon>Polypodiopsida</taxon>
        <taxon>Polypodiidae</taxon>
        <taxon>Polypodiales</taxon>
        <taxon>Pteridineae</taxon>
        <taxon>Pteridaceae</taxon>
        <taxon>Parkerioideae</taxon>
        <taxon>Ceratopteris</taxon>
    </lineage>
</organism>
<dbReference type="Gene3D" id="1.20.1270.220">
    <property type="match status" value="1"/>
</dbReference>
<dbReference type="SUPFAM" id="SSF47370">
    <property type="entry name" value="Bromodomain"/>
    <property type="match status" value="1"/>
</dbReference>
<proteinExistence type="predicted"/>
<evidence type="ECO:0000256" key="5">
    <source>
        <dbReference type="SAM" id="MobiDB-lite"/>
    </source>
</evidence>
<dbReference type="OrthoDB" id="21449at2759"/>
<evidence type="ECO:0000256" key="1">
    <source>
        <dbReference type="ARBA" id="ARBA00023015"/>
    </source>
</evidence>
<dbReference type="PRINTS" id="PR00503">
    <property type="entry name" value="BROMODOMAIN"/>
</dbReference>
<feature type="region of interest" description="Disordered" evidence="5">
    <location>
        <begin position="97"/>
        <end position="155"/>
    </location>
</feature>
<dbReference type="Proteomes" id="UP000825935">
    <property type="component" value="Chromosome 14"/>
</dbReference>
<keyword evidence="1" id="KW-0805">Transcription regulation</keyword>
<gene>
    <name evidence="8" type="ORF">KP509_14G095200</name>
</gene>
<sequence length="500" mass="55387">MNASYSGPIYEASSDDSSSLNRKSMSLNAQAWKEKWRQQQGPSRDSPSRGSAMAIPTTELRAESRTERRKRLREELNIVKGLYSKLEARELQLKRNHSHSTGAYPTVSDAQFSGNDARSTAGKEVTSSPRLLANHQARHVANGTERKSKSSKKKPDLLAQCKAILKKLMGHKDGWIFNEPVDAEKLGLADYHYFIKKPMDLGTIKKRLEKRGYNSLEQFASDVRLTFDNAMTYNPPGNDVHQMAKGLLNLFEKSWSIISNKMGKLETGRHSNTLPEPSKERQEMPRIELGPSNIQTQKPANVSTAIAPKSKMPKTTSKLQGPVKPKAPSKPFVVSSDKKPQREMTYQEKKNLVENLQLLPALMQDEIIRLMKERNPDLSQKDDEIEVDIDSFDNETLWELDACVKNGLKSMETSKNGLGHRDQQTITAGVENVLKRTGEPAQETDIDIDDAPESTVAMAQNDAASGGNKLSSSDDSSSDTGSSSDSDSESSSSDSDVDAS</sequence>
<dbReference type="InterPro" id="IPR027353">
    <property type="entry name" value="NET_dom"/>
</dbReference>
<dbReference type="Pfam" id="PF00439">
    <property type="entry name" value="Bromodomain"/>
    <property type="match status" value="1"/>
</dbReference>
<protein>
    <submittedName>
        <fullName evidence="8">Uncharacterized protein</fullName>
    </submittedName>
</protein>
<keyword evidence="9" id="KW-1185">Reference proteome</keyword>
<evidence type="ECO:0000313" key="9">
    <source>
        <dbReference type="Proteomes" id="UP000825935"/>
    </source>
</evidence>
<dbReference type="EMBL" id="CM035419">
    <property type="protein sequence ID" value="KAH7416514.1"/>
    <property type="molecule type" value="Genomic_DNA"/>
</dbReference>
<dbReference type="EMBL" id="CM035419">
    <property type="protein sequence ID" value="KAH7416515.1"/>
    <property type="molecule type" value="Genomic_DNA"/>
</dbReference>
<accession>A0A8T2TEA8</accession>
<dbReference type="AlphaFoldDB" id="A0A8T2TEA8"/>
<feature type="compositionally biased region" description="Polar residues" evidence="5">
    <location>
        <begin position="38"/>
        <end position="49"/>
    </location>
</feature>
<feature type="region of interest" description="Disordered" evidence="5">
    <location>
        <begin position="1"/>
        <end position="70"/>
    </location>
</feature>
<evidence type="ECO:0000256" key="2">
    <source>
        <dbReference type="ARBA" id="ARBA00023117"/>
    </source>
</evidence>